<organism evidence="1">
    <name type="scientific">Heligmosomoides polygyrus</name>
    <name type="common">Parasitic roundworm</name>
    <dbReference type="NCBI Taxonomy" id="6339"/>
    <lineage>
        <taxon>Eukaryota</taxon>
        <taxon>Metazoa</taxon>
        <taxon>Ecdysozoa</taxon>
        <taxon>Nematoda</taxon>
        <taxon>Chromadorea</taxon>
        <taxon>Rhabditida</taxon>
        <taxon>Rhabditina</taxon>
        <taxon>Rhabditomorpha</taxon>
        <taxon>Strongyloidea</taxon>
        <taxon>Heligmosomidae</taxon>
        <taxon>Heligmosomoides</taxon>
    </lineage>
</organism>
<accession>A0A3P7WLN3</accession>
<dbReference type="AlphaFoldDB" id="A0A3P7WLN3"/>
<sequence length="182" mass="20604">MRQAARDPSYQESPKALYQGRSVGYNLLRFSNDVKHDLIKGPFQPALVKYVDSLKLVLFNQLVTATFIPSRNRSGSTSTYTRFIMNGQHRFWSLAITSIYCHPIEHAFSNLSPVLIGPVICGSHVTTIWIWACVAVMSTTFSHSGYHFPLQPSPEAHDYHHKVYVSFTFPMKAAKTSHQSKI</sequence>
<evidence type="ECO:0000313" key="1">
    <source>
        <dbReference type="EMBL" id="VDO18478.1"/>
    </source>
</evidence>
<proteinExistence type="predicted"/>
<dbReference type="OrthoDB" id="408954at2759"/>
<dbReference type="InterPro" id="IPR050307">
    <property type="entry name" value="Sterol_Desaturase_Related"/>
</dbReference>
<gene>
    <name evidence="1" type="ORF">HPBE_LOCUS96</name>
</gene>
<dbReference type="PANTHER" id="PTHR11863">
    <property type="entry name" value="STEROL DESATURASE"/>
    <property type="match status" value="1"/>
</dbReference>
<evidence type="ECO:0008006" key="2">
    <source>
        <dbReference type="Google" id="ProtNLM"/>
    </source>
</evidence>
<dbReference type="EMBL" id="UZAH01000060">
    <property type="protein sequence ID" value="VDO18478.1"/>
    <property type="molecule type" value="Genomic_DNA"/>
</dbReference>
<reference evidence="1" key="1">
    <citation type="submission" date="2018-11" db="EMBL/GenBank/DDBJ databases">
        <authorList>
            <consortium name="Pathogen Informatics"/>
        </authorList>
    </citation>
    <scope>NUCLEOTIDE SEQUENCE [LARGE SCALE GENOMIC DNA]</scope>
</reference>
<protein>
    <recommendedName>
        <fullName evidence="2">Fatty acid hydroxylase domain-containing protein</fullName>
    </recommendedName>
</protein>
<name>A0A3P7WLN3_HELPZ</name>